<feature type="transmembrane region" description="Helical" evidence="1">
    <location>
        <begin position="6"/>
        <end position="26"/>
    </location>
</feature>
<dbReference type="NCBIfam" id="TIGR00254">
    <property type="entry name" value="GGDEF"/>
    <property type="match status" value="1"/>
</dbReference>
<reference evidence="3" key="1">
    <citation type="submission" date="2023-04" db="EMBL/GenBank/DDBJ databases">
        <title>Comparative genomic analysis of Cohnella hashimotonis sp. nov., isolated from the International Space Station.</title>
        <authorList>
            <person name="Venkateswaran K."/>
            <person name="Simpson A."/>
        </authorList>
    </citation>
    <scope>NUCLEOTIDE SEQUENCE</scope>
    <source>
        <strain evidence="3">F6_2S_P_1</strain>
    </source>
</reference>
<dbReference type="InterPro" id="IPR043128">
    <property type="entry name" value="Rev_trsase/Diguanyl_cyclase"/>
</dbReference>
<keyword evidence="3" id="KW-0808">Transferase</keyword>
<gene>
    <name evidence="3" type="ORF">KB449_08390</name>
</gene>
<sequence length="351" mass="39761">MRWFIWTYWLVIGAHFFAQLFSYLFLPYEASAHQFYLHILLYPTLLMSGVTACAHFILFKAGRYSFYSIFLAGTIISMIIVHLNMDIRIIAAIMLLPIFASILFFRLNLTWFTAVLQAAGFSALYVWDEGFRSFVTAFDLIAIVLFFVLSTVAASYIIISGRDLVFDLEAAMIAQQQLLVENTVMSQRSKTDALTNLYNHMSFHEFYEKAMEFADRGAPFHLALIDIDNFKSINDTFGHRVGDTILANVARVIKDRISPADIASRYGGEEFALLLFEQSFEEAHALVDGIRSELAKSRHPELDGRAVTVSVGLKSYANPYTKEKLFEDVDALLYQAKRTGKNKIASVALIV</sequence>
<dbReference type="SMART" id="SM00267">
    <property type="entry name" value="GGDEF"/>
    <property type="match status" value="1"/>
</dbReference>
<dbReference type="EC" id="2.7.7.65" evidence="3"/>
<protein>
    <submittedName>
        <fullName evidence="3">GGDEF domain-containing protein</fullName>
        <ecNumber evidence="3">2.7.7.65</ecNumber>
    </submittedName>
</protein>
<keyword evidence="1" id="KW-1133">Transmembrane helix</keyword>
<dbReference type="RefSeq" id="WP_282907939.1">
    <property type="nucleotide sequence ID" value="NZ_JAGRPV010000001.1"/>
</dbReference>
<keyword evidence="1" id="KW-0472">Membrane</keyword>
<keyword evidence="4" id="KW-1185">Reference proteome</keyword>
<feature type="domain" description="GGDEF" evidence="2">
    <location>
        <begin position="218"/>
        <end position="349"/>
    </location>
</feature>
<dbReference type="CDD" id="cd01949">
    <property type="entry name" value="GGDEF"/>
    <property type="match status" value="1"/>
</dbReference>
<keyword evidence="3" id="KW-0548">Nucleotidyltransferase</keyword>
<dbReference type="SUPFAM" id="SSF55073">
    <property type="entry name" value="Nucleotide cyclase"/>
    <property type="match status" value="1"/>
</dbReference>
<evidence type="ECO:0000313" key="3">
    <source>
        <dbReference type="EMBL" id="MDI4644975.1"/>
    </source>
</evidence>
<evidence type="ECO:0000313" key="4">
    <source>
        <dbReference type="Proteomes" id="UP001161691"/>
    </source>
</evidence>
<evidence type="ECO:0000256" key="1">
    <source>
        <dbReference type="SAM" id="Phobius"/>
    </source>
</evidence>
<feature type="transmembrane region" description="Helical" evidence="1">
    <location>
        <begin position="89"/>
        <end position="105"/>
    </location>
</feature>
<dbReference type="InterPro" id="IPR000160">
    <property type="entry name" value="GGDEF_dom"/>
</dbReference>
<accession>A0ABT6TE70</accession>
<name>A0ABT6TE70_9BACL</name>
<dbReference type="Gene3D" id="3.30.70.270">
    <property type="match status" value="1"/>
</dbReference>
<organism evidence="3 4">
    <name type="scientific">Cohnella hashimotonis</name>
    <dbReference type="NCBI Taxonomy" id="2826895"/>
    <lineage>
        <taxon>Bacteria</taxon>
        <taxon>Bacillati</taxon>
        <taxon>Bacillota</taxon>
        <taxon>Bacilli</taxon>
        <taxon>Bacillales</taxon>
        <taxon>Paenibacillaceae</taxon>
        <taxon>Cohnella</taxon>
    </lineage>
</organism>
<dbReference type="Proteomes" id="UP001161691">
    <property type="component" value="Unassembled WGS sequence"/>
</dbReference>
<feature type="transmembrane region" description="Helical" evidence="1">
    <location>
        <begin position="35"/>
        <end position="58"/>
    </location>
</feature>
<dbReference type="EMBL" id="JAGRPV010000001">
    <property type="protein sequence ID" value="MDI4644975.1"/>
    <property type="molecule type" value="Genomic_DNA"/>
</dbReference>
<dbReference type="PROSITE" id="PS50887">
    <property type="entry name" value="GGDEF"/>
    <property type="match status" value="1"/>
</dbReference>
<proteinExistence type="predicted"/>
<dbReference type="GO" id="GO:0052621">
    <property type="term" value="F:diguanylate cyclase activity"/>
    <property type="evidence" value="ECO:0007669"/>
    <property type="project" value="UniProtKB-EC"/>
</dbReference>
<dbReference type="PANTHER" id="PTHR45138">
    <property type="entry name" value="REGULATORY COMPONENTS OF SENSORY TRANSDUCTION SYSTEM"/>
    <property type="match status" value="1"/>
</dbReference>
<feature type="transmembrane region" description="Helical" evidence="1">
    <location>
        <begin position="64"/>
        <end position="82"/>
    </location>
</feature>
<evidence type="ECO:0000259" key="2">
    <source>
        <dbReference type="PROSITE" id="PS50887"/>
    </source>
</evidence>
<dbReference type="InterPro" id="IPR029787">
    <property type="entry name" value="Nucleotide_cyclase"/>
</dbReference>
<feature type="transmembrane region" description="Helical" evidence="1">
    <location>
        <begin position="134"/>
        <end position="159"/>
    </location>
</feature>
<dbReference type="InterPro" id="IPR050469">
    <property type="entry name" value="Diguanylate_Cyclase"/>
</dbReference>
<comment type="caution">
    <text evidence="3">The sequence shown here is derived from an EMBL/GenBank/DDBJ whole genome shotgun (WGS) entry which is preliminary data.</text>
</comment>
<dbReference type="PANTHER" id="PTHR45138:SF9">
    <property type="entry name" value="DIGUANYLATE CYCLASE DGCM-RELATED"/>
    <property type="match status" value="1"/>
</dbReference>
<keyword evidence="1" id="KW-0812">Transmembrane</keyword>
<dbReference type="Pfam" id="PF00990">
    <property type="entry name" value="GGDEF"/>
    <property type="match status" value="1"/>
</dbReference>